<feature type="compositionally biased region" description="Basic residues" evidence="1">
    <location>
        <begin position="60"/>
        <end position="69"/>
    </location>
</feature>
<organism evidence="2 3">
    <name type="scientific">Brassica napus</name>
    <name type="common">Rape</name>
    <dbReference type="NCBI Taxonomy" id="3708"/>
    <lineage>
        <taxon>Eukaryota</taxon>
        <taxon>Viridiplantae</taxon>
        <taxon>Streptophyta</taxon>
        <taxon>Embryophyta</taxon>
        <taxon>Tracheophyta</taxon>
        <taxon>Spermatophyta</taxon>
        <taxon>Magnoliopsida</taxon>
        <taxon>eudicotyledons</taxon>
        <taxon>Gunneridae</taxon>
        <taxon>Pentapetalae</taxon>
        <taxon>rosids</taxon>
        <taxon>malvids</taxon>
        <taxon>Brassicales</taxon>
        <taxon>Brassicaceae</taxon>
        <taxon>Brassiceae</taxon>
        <taxon>Brassica</taxon>
    </lineage>
</organism>
<evidence type="ECO:0000256" key="1">
    <source>
        <dbReference type="SAM" id="MobiDB-lite"/>
    </source>
</evidence>
<keyword evidence="3" id="KW-1185">Reference proteome</keyword>
<feature type="region of interest" description="Disordered" evidence="1">
    <location>
        <begin position="57"/>
        <end position="76"/>
    </location>
</feature>
<proteinExistence type="predicted"/>
<comment type="caution">
    <text evidence="2">The sequence shown here is derived from an EMBL/GenBank/DDBJ whole genome shotgun (WGS) entry which is preliminary data.</text>
</comment>
<protein>
    <submittedName>
        <fullName evidence="2">Uncharacterized protein</fullName>
    </submittedName>
</protein>
<name>A0ABQ8EAF4_BRANA</name>
<dbReference type="EMBL" id="JAGKQM010000002">
    <property type="protein sequence ID" value="KAH0938638.1"/>
    <property type="molecule type" value="Genomic_DNA"/>
</dbReference>
<dbReference type="Proteomes" id="UP000824890">
    <property type="component" value="Unassembled WGS sequence"/>
</dbReference>
<accession>A0ABQ8EAF4</accession>
<gene>
    <name evidence="2" type="ORF">HID58_006099</name>
</gene>
<evidence type="ECO:0000313" key="3">
    <source>
        <dbReference type="Proteomes" id="UP000824890"/>
    </source>
</evidence>
<sequence length="76" mass="8949">MESRHPTRLYTVQLEELRELTELKWNSLRKEMNRSLQVANILADVKEHKSLNRTCEITKKRSSSGKLHRSNLESIS</sequence>
<evidence type="ECO:0000313" key="2">
    <source>
        <dbReference type="EMBL" id="KAH0938638.1"/>
    </source>
</evidence>
<reference evidence="2 3" key="1">
    <citation type="submission" date="2021-05" db="EMBL/GenBank/DDBJ databases">
        <title>Genome Assembly of Synthetic Allotetraploid Brassica napus Reveals Homoeologous Exchanges between Subgenomes.</title>
        <authorList>
            <person name="Davis J.T."/>
        </authorList>
    </citation>
    <scope>NUCLEOTIDE SEQUENCE [LARGE SCALE GENOMIC DNA]</scope>
    <source>
        <strain evidence="3">cv. Da-Ae</strain>
        <tissue evidence="2">Seedling</tissue>
    </source>
</reference>